<dbReference type="GO" id="GO:0006412">
    <property type="term" value="P:translation"/>
    <property type="evidence" value="ECO:0007669"/>
    <property type="project" value="InterPro"/>
</dbReference>
<feature type="chain" id="PRO_5037088582" description="Large ribosomal subunit protein uL18m" evidence="13">
    <location>
        <begin position="17"/>
        <end position="674"/>
    </location>
</feature>
<dbReference type="GO" id="GO:0005743">
    <property type="term" value="C:mitochondrial inner membrane"/>
    <property type="evidence" value="ECO:0007669"/>
    <property type="project" value="UniProtKB-ARBA"/>
</dbReference>
<dbReference type="CDD" id="cd16574">
    <property type="entry name" value="RING-HC_Topors"/>
    <property type="match status" value="1"/>
</dbReference>
<evidence type="ECO:0000313" key="15">
    <source>
        <dbReference type="Proteomes" id="UP000887572"/>
    </source>
</evidence>
<dbReference type="Gene3D" id="3.30.40.10">
    <property type="entry name" value="Zinc/RING finger domain, C3HC4 (zinc finger)"/>
    <property type="match status" value="1"/>
</dbReference>
<comment type="subcellular location">
    <subcellularLocation>
        <location evidence="1">Mitochondrion</location>
    </subcellularLocation>
</comment>
<keyword evidence="15" id="KW-1185">Reference proteome</keyword>
<dbReference type="InterPro" id="IPR017907">
    <property type="entry name" value="Znf_RING_CS"/>
</dbReference>
<evidence type="ECO:0000256" key="4">
    <source>
        <dbReference type="ARBA" id="ARBA00022771"/>
    </source>
</evidence>
<dbReference type="GO" id="GO:0008097">
    <property type="term" value="F:5S rRNA binding"/>
    <property type="evidence" value="ECO:0007669"/>
    <property type="project" value="TreeGrafter"/>
</dbReference>
<evidence type="ECO:0000256" key="6">
    <source>
        <dbReference type="ARBA" id="ARBA00022980"/>
    </source>
</evidence>
<dbReference type="PROSITE" id="PS50089">
    <property type="entry name" value="ZF_RING_2"/>
    <property type="match status" value="1"/>
</dbReference>
<organism evidence="15 16">
    <name type="scientific">Globodera rostochiensis</name>
    <name type="common">Golden nematode worm</name>
    <name type="synonym">Heterodera rostochiensis</name>
    <dbReference type="NCBI Taxonomy" id="31243"/>
    <lineage>
        <taxon>Eukaryota</taxon>
        <taxon>Metazoa</taxon>
        <taxon>Ecdysozoa</taxon>
        <taxon>Nematoda</taxon>
        <taxon>Chromadorea</taxon>
        <taxon>Rhabditida</taxon>
        <taxon>Tylenchina</taxon>
        <taxon>Tylenchomorpha</taxon>
        <taxon>Tylenchoidea</taxon>
        <taxon>Heteroderidae</taxon>
        <taxon>Heteroderinae</taxon>
        <taxon>Globodera</taxon>
    </lineage>
</organism>
<dbReference type="InterPro" id="IPR001841">
    <property type="entry name" value="Znf_RING"/>
</dbReference>
<evidence type="ECO:0000313" key="16">
    <source>
        <dbReference type="WBParaSite" id="Gr19_v10_g12394.t1"/>
    </source>
</evidence>
<evidence type="ECO:0000256" key="12">
    <source>
        <dbReference type="SAM" id="MobiDB-lite"/>
    </source>
</evidence>
<proteinExistence type="inferred from homology"/>
<dbReference type="SUPFAM" id="SSF57850">
    <property type="entry name" value="RING/U-box"/>
    <property type="match status" value="1"/>
</dbReference>
<dbReference type="GO" id="GO:0005840">
    <property type="term" value="C:ribosome"/>
    <property type="evidence" value="ECO:0007669"/>
    <property type="project" value="UniProtKB-KW"/>
</dbReference>
<evidence type="ECO:0000256" key="9">
    <source>
        <dbReference type="ARBA" id="ARBA00069051"/>
    </source>
</evidence>
<dbReference type="CDD" id="cd00432">
    <property type="entry name" value="Ribosomal_L18_L5e"/>
    <property type="match status" value="1"/>
</dbReference>
<feature type="compositionally biased region" description="Low complexity" evidence="12">
    <location>
        <begin position="441"/>
        <end position="451"/>
    </location>
</feature>
<dbReference type="Gene3D" id="3.30.420.80">
    <property type="entry name" value="Ribosomal protein S11"/>
    <property type="match status" value="1"/>
</dbReference>
<comment type="similarity">
    <text evidence="2">Belongs to the universal ribosomal protein uL18 family.</text>
</comment>
<reference evidence="16" key="1">
    <citation type="submission" date="2022-11" db="UniProtKB">
        <authorList>
            <consortium name="WormBaseParasite"/>
        </authorList>
    </citation>
    <scope>IDENTIFICATION</scope>
</reference>
<evidence type="ECO:0000256" key="10">
    <source>
        <dbReference type="ARBA" id="ARBA00082661"/>
    </source>
</evidence>
<dbReference type="SMART" id="SM00184">
    <property type="entry name" value="RING"/>
    <property type="match status" value="1"/>
</dbReference>
<keyword evidence="4 11" id="KW-0863">Zinc-finger</keyword>
<keyword evidence="6" id="KW-0689">Ribosomal protein</keyword>
<keyword evidence="3" id="KW-0479">Metal-binding</keyword>
<evidence type="ECO:0000256" key="11">
    <source>
        <dbReference type="PROSITE-ProRule" id="PRU00175"/>
    </source>
</evidence>
<dbReference type="Pfam" id="PF13923">
    <property type="entry name" value="zf-C3HC4_2"/>
    <property type="match status" value="1"/>
</dbReference>
<evidence type="ECO:0000256" key="8">
    <source>
        <dbReference type="ARBA" id="ARBA00023274"/>
    </source>
</evidence>
<feature type="compositionally biased region" description="Polar residues" evidence="12">
    <location>
        <begin position="414"/>
        <end position="431"/>
    </location>
</feature>
<dbReference type="PROSITE" id="PS00518">
    <property type="entry name" value="ZF_RING_1"/>
    <property type="match status" value="1"/>
</dbReference>
<evidence type="ECO:0000256" key="1">
    <source>
        <dbReference type="ARBA" id="ARBA00004173"/>
    </source>
</evidence>
<dbReference type="PANTHER" id="PTHR12899:SF3">
    <property type="entry name" value="LARGE RIBOSOMAL SUBUNIT PROTEIN UL18M"/>
    <property type="match status" value="1"/>
</dbReference>
<feature type="signal peptide" evidence="13">
    <location>
        <begin position="1"/>
        <end position="16"/>
    </location>
</feature>
<dbReference type="InterPro" id="IPR058746">
    <property type="entry name" value="Znf_RING-type_Topors"/>
</dbReference>
<feature type="region of interest" description="Disordered" evidence="12">
    <location>
        <begin position="404"/>
        <end position="457"/>
    </location>
</feature>
<name>A0A914GYM3_GLORO</name>
<dbReference type="WBParaSite" id="Gr19_v10_g12394.t1">
    <property type="protein sequence ID" value="Gr19_v10_g12394.t1"/>
    <property type="gene ID" value="Gr19_v10_g12394"/>
</dbReference>
<dbReference type="AlphaFoldDB" id="A0A914GYM3"/>
<sequence>MLIFRNQILLFEFGFGAHLLQCTKEKVPRTMLLSSTAAEPPNKRMTCPICLHVWNDPTVLDNCPHIFCFECILEWTRLKPECPLCKRGLLSLRHRLLLFGGEMPSWKSKGQEESIIRLRSEYELDQILTRTSYPPDVEQHQVELVVKHLMLEIGALRTISMRGALASQSIYREAICGVERELDDYRMLLSKFNNGATRAQLFKEHSFRRVVYLNNLTPRSICPSMFNVVFNAEYVSGNRKIVWSQIVYFVIREVAALTKKACVDIDVYMDALLDYLSSKINRTEIVIFLKRRDIQNPHHFLNNLSHFASSGQTLEVYDQNSEYSSRRSGILLGNDDDVLVLNNGDDVEVVGERRRRLARPNNVQDRHPGVLERLYSYFNHFARDSQSQQHEQLQQFGSWRPPAGAVYGAEATGPSGSTVSYPPQLPHSSSRMGARPPLSPPRALATSSTVTLDDDSDDAEDAVEFVQEIKRPKSLHNLEEEESEEDEQMDDDMNRATFLQRFVNNNPRNFERVRLQRKPSGWGFEKNNAQRNFIYRVDFCPTKNSTVASVVHYEDGIVIEASTREKTVQSQLYSQTDVSAAYNIGRLLAHRCKMAGIEHCVSSLTEEELEGSKRREAFLRALEESGLVLEEPEPIPHTHLNDPNRVWESFPLRHDRADKLDELDLSMEPGKGVC</sequence>
<dbReference type="FunFam" id="3.30.420.80:FF:000005">
    <property type="entry name" value="39S ribosomal protein L18, mitochondrial"/>
    <property type="match status" value="1"/>
</dbReference>
<dbReference type="GO" id="GO:0008270">
    <property type="term" value="F:zinc ion binding"/>
    <property type="evidence" value="ECO:0007669"/>
    <property type="project" value="UniProtKB-KW"/>
</dbReference>
<evidence type="ECO:0000256" key="5">
    <source>
        <dbReference type="ARBA" id="ARBA00022833"/>
    </source>
</evidence>
<feature type="domain" description="RING-type" evidence="14">
    <location>
        <begin position="47"/>
        <end position="86"/>
    </location>
</feature>
<dbReference type="InterPro" id="IPR057268">
    <property type="entry name" value="Ribosomal_L18"/>
</dbReference>
<protein>
    <recommendedName>
        <fullName evidence="9">Large ribosomal subunit protein uL18m</fullName>
    </recommendedName>
    <alternativeName>
        <fullName evidence="10">39S ribosomal protein L18, mitochondrial</fullName>
    </alternativeName>
</protein>
<dbReference type="SUPFAM" id="SSF53137">
    <property type="entry name" value="Translational machinery components"/>
    <property type="match status" value="1"/>
</dbReference>
<dbReference type="InterPro" id="IPR005484">
    <property type="entry name" value="Ribosomal_uL18_bac/plant/anim"/>
</dbReference>
<dbReference type="PANTHER" id="PTHR12899">
    <property type="entry name" value="39S RIBOSOMAL PROTEIN L18, MITOCHONDRIAL"/>
    <property type="match status" value="1"/>
</dbReference>
<dbReference type="GO" id="GO:0003735">
    <property type="term" value="F:structural constituent of ribosome"/>
    <property type="evidence" value="ECO:0007669"/>
    <property type="project" value="InterPro"/>
</dbReference>
<keyword evidence="8" id="KW-0687">Ribonucleoprotein</keyword>
<keyword evidence="13" id="KW-0732">Signal</keyword>
<keyword evidence="7" id="KW-0496">Mitochondrion</keyword>
<evidence type="ECO:0000256" key="3">
    <source>
        <dbReference type="ARBA" id="ARBA00022723"/>
    </source>
</evidence>
<accession>A0A914GYM3</accession>
<dbReference type="Proteomes" id="UP000887572">
    <property type="component" value="Unplaced"/>
</dbReference>
<keyword evidence="5" id="KW-0862">Zinc</keyword>
<evidence type="ECO:0000256" key="7">
    <source>
        <dbReference type="ARBA" id="ARBA00023128"/>
    </source>
</evidence>
<evidence type="ECO:0000256" key="13">
    <source>
        <dbReference type="SAM" id="SignalP"/>
    </source>
</evidence>
<dbReference type="GO" id="GO:1990904">
    <property type="term" value="C:ribonucleoprotein complex"/>
    <property type="evidence" value="ECO:0007669"/>
    <property type="project" value="UniProtKB-KW"/>
</dbReference>
<dbReference type="InterPro" id="IPR036967">
    <property type="entry name" value="Ribosomal_uS11_sf"/>
</dbReference>
<evidence type="ECO:0000259" key="14">
    <source>
        <dbReference type="PROSITE" id="PS50089"/>
    </source>
</evidence>
<evidence type="ECO:0000256" key="2">
    <source>
        <dbReference type="ARBA" id="ARBA00007116"/>
    </source>
</evidence>
<dbReference type="InterPro" id="IPR013083">
    <property type="entry name" value="Znf_RING/FYVE/PHD"/>
</dbReference>